<comment type="caution">
    <text evidence="2">The sequence shown here is derived from an EMBL/GenBank/DDBJ whole genome shotgun (WGS) entry which is preliminary data.</text>
</comment>
<evidence type="ECO:0000313" key="3">
    <source>
        <dbReference type="Proteomes" id="UP000631670"/>
    </source>
</evidence>
<evidence type="ECO:0000313" key="2">
    <source>
        <dbReference type="EMBL" id="MBE1500783.1"/>
    </source>
</evidence>
<protein>
    <submittedName>
        <fullName evidence="2">Uncharacterized protein</fullName>
    </submittedName>
</protein>
<evidence type="ECO:0000256" key="1">
    <source>
        <dbReference type="SAM" id="MobiDB-lite"/>
    </source>
</evidence>
<dbReference type="RefSeq" id="WP_211299714.1">
    <property type="nucleotide sequence ID" value="NZ_MUMJ01000272.1"/>
</dbReference>
<organism evidence="2 3">
    <name type="scientific">Amycolatopsis lexingtonensis</name>
    <dbReference type="NCBI Taxonomy" id="218822"/>
    <lineage>
        <taxon>Bacteria</taxon>
        <taxon>Bacillati</taxon>
        <taxon>Actinomycetota</taxon>
        <taxon>Actinomycetes</taxon>
        <taxon>Pseudonocardiales</taxon>
        <taxon>Pseudonocardiaceae</taxon>
        <taxon>Amycolatopsis</taxon>
    </lineage>
</organism>
<proteinExistence type="predicted"/>
<gene>
    <name evidence="2" type="ORF">H4696_007883</name>
</gene>
<feature type="region of interest" description="Disordered" evidence="1">
    <location>
        <begin position="100"/>
        <end position="160"/>
    </location>
</feature>
<dbReference type="Proteomes" id="UP000631670">
    <property type="component" value="Unassembled WGS sequence"/>
</dbReference>
<keyword evidence="3" id="KW-1185">Reference proteome</keyword>
<feature type="compositionally biased region" description="Basic and acidic residues" evidence="1">
    <location>
        <begin position="107"/>
        <end position="123"/>
    </location>
</feature>
<feature type="compositionally biased region" description="Basic and acidic residues" evidence="1">
    <location>
        <begin position="134"/>
        <end position="160"/>
    </location>
</feature>
<dbReference type="EMBL" id="JADBEG010000001">
    <property type="protein sequence ID" value="MBE1500783.1"/>
    <property type="molecule type" value="Genomic_DNA"/>
</dbReference>
<sequence length="160" mass="18444">MTGPGMGEIEAWFDGVLAARISRDAADRWAMKWLSDDFGGQVDLDEDQLWALDLLGGIDLTHGPEADFLHSEEQIRGWRDEVRARRSAFALELSKNEAWDTGVMPGEQRKPQTSSERRRRVDEIFGDVLPETTSDERDPERRTGLPDDWYRENRPPHHDR</sequence>
<accession>A0ABR9IC88</accession>
<name>A0ABR9IC88_9PSEU</name>
<reference evidence="2 3" key="1">
    <citation type="submission" date="2020-10" db="EMBL/GenBank/DDBJ databases">
        <title>Sequencing the genomes of 1000 actinobacteria strains.</title>
        <authorList>
            <person name="Klenk H.-P."/>
        </authorList>
    </citation>
    <scope>NUCLEOTIDE SEQUENCE [LARGE SCALE GENOMIC DNA]</scope>
    <source>
        <strain evidence="2 3">DSM 44653</strain>
    </source>
</reference>